<dbReference type="Gene3D" id="3.60.60.10">
    <property type="entry name" value="Penicillin V Acylase, Chain A"/>
    <property type="match status" value="1"/>
</dbReference>
<keyword evidence="4" id="KW-1185">Reference proteome</keyword>
<gene>
    <name evidence="3" type="ORF">J5V48_09065</name>
</gene>
<evidence type="ECO:0000313" key="3">
    <source>
        <dbReference type="EMBL" id="MBW7571043.1"/>
    </source>
</evidence>
<dbReference type="PANTHER" id="PTHR12994">
    <property type="entry name" value="SECERNIN"/>
    <property type="match status" value="1"/>
</dbReference>
<evidence type="ECO:0000256" key="1">
    <source>
        <dbReference type="SAM" id="MobiDB-lite"/>
    </source>
</evidence>
<dbReference type="PANTHER" id="PTHR12994:SF17">
    <property type="entry name" value="LD30995P"/>
    <property type="match status" value="1"/>
</dbReference>
<feature type="compositionally biased region" description="Basic and acidic residues" evidence="1">
    <location>
        <begin position="631"/>
        <end position="649"/>
    </location>
</feature>
<comment type="caution">
    <text evidence="3">The sequence shown here is derived from an EMBL/GenBank/DDBJ whole genome shotgun (WGS) entry which is preliminary data.</text>
</comment>
<feature type="compositionally biased region" description="Low complexity" evidence="1">
    <location>
        <begin position="611"/>
        <end position="626"/>
    </location>
</feature>
<dbReference type="InterPro" id="IPR005322">
    <property type="entry name" value="Peptidase_C69"/>
</dbReference>
<feature type="compositionally biased region" description="Polar residues" evidence="1">
    <location>
        <begin position="582"/>
        <end position="598"/>
    </location>
</feature>
<organism evidence="3 4">
    <name type="scientific">Succinivibrio faecicola</name>
    <dbReference type="NCBI Taxonomy" id="2820300"/>
    <lineage>
        <taxon>Bacteria</taxon>
        <taxon>Pseudomonadati</taxon>
        <taxon>Pseudomonadota</taxon>
        <taxon>Gammaproteobacteria</taxon>
        <taxon>Aeromonadales</taxon>
        <taxon>Succinivibrionaceae</taxon>
        <taxon>Succinivibrio</taxon>
    </lineage>
</organism>
<accession>A0ABS7DIK8</accession>
<reference evidence="3 4" key="1">
    <citation type="submission" date="2021-03" db="EMBL/GenBank/DDBJ databases">
        <title>Succinivibrio sp. nov. isolated from feces of cow.</title>
        <authorList>
            <person name="Choi J.-Y."/>
        </authorList>
    </citation>
    <scope>NUCLEOTIDE SEQUENCE [LARGE SCALE GENOMIC DNA]</scope>
    <source>
        <strain evidence="3 4">AGMB01872</strain>
    </source>
</reference>
<dbReference type="RefSeq" id="WP_219938267.1">
    <property type="nucleotide sequence ID" value="NZ_JAGFNY010000045.1"/>
</dbReference>
<sequence length="649" mass="72719">MIKAFTISALVCSLLQSAFACTTALVTKGASADGSVFVTHSNDGYTGDTSVVYVPASDHAEGEKRAVYPSACAREPYPTYNTDYTPRLNVKGRGPDYQFKGEKETLPLGYIPQVKHTYAYLDSNYGIINEHGLMLGECTDSSRRIGYIHPDKTEGIFYSSELGRVALERCKKAREAVELMGKLIDEYGLWGTAETLLVADKEEGYVLEMAPNPSGKGGFWVAQKVPDGEFFIAANQFRIRRLDPENKDQIFNLAMLDELKNLGWAKYDKDGYLDWLRSIDSNEYSHPYACLRRVWRGFDIAAPSLKLPAWVEGYDTYAYPFSVKPDKKMTVDDLMKIHRDTYDNTEFDYSKGETGGLFAHPYSFGLYNKERVISVTSITYIWINQVNDKLPAPISWIALTSPAQSVFVPLPVAPITKRYSRVDRKHYDPTKAYWAATEVGTLTRGYYSALIPIVRQTAGDLEAKSKQKIEDSLNLSKDEFNKMLIDNADECFSVWKALPSKMVEHIDSGANLKYAKGHEPKYIKINSYKNTNVEMENLIAKNAINDRNVALIEDEQELIALNSDAAQSRQSKDKGSDKTEDAQLNSKNQKTDTQNAPAPSSADKSDRTDADTQTDTQTDTQNAQAQSLTGKTDKSDNTKTDKLKEKMPQ</sequence>
<proteinExistence type="predicted"/>
<dbReference type="Pfam" id="PF03577">
    <property type="entry name" value="Peptidase_C69"/>
    <property type="match status" value="1"/>
</dbReference>
<evidence type="ECO:0000313" key="4">
    <source>
        <dbReference type="Proteomes" id="UP000731465"/>
    </source>
</evidence>
<evidence type="ECO:0000256" key="2">
    <source>
        <dbReference type="SAM" id="SignalP"/>
    </source>
</evidence>
<name>A0ABS7DIK8_9GAMM</name>
<feature type="compositionally biased region" description="Basic and acidic residues" evidence="1">
    <location>
        <begin position="570"/>
        <end position="581"/>
    </location>
</feature>
<feature type="chain" id="PRO_5047016565" evidence="2">
    <location>
        <begin position="21"/>
        <end position="649"/>
    </location>
</feature>
<dbReference type="EMBL" id="JAGFNY010000045">
    <property type="protein sequence ID" value="MBW7571043.1"/>
    <property type="molecule type" value="Genomic_DNA"/>
</dbReference>
<feature type="region of interest" description="Disordered" evidence="1">
    <location>
        <begin position="563"/>
        <end position="649"/>
    </location>
</feature>
<dbReference type="PROSITE" id="PS51257">
    <property type="entry name" value="PROKAR_LIPOPROTEIN"/>
    <property type="match status" value="1"/>
</dbReference>
<dbReference type="Proteomes" id="UP000731465">
    <property type="component" value="Unassembled WGS sequence"/>
</dbReference>
<feature type="signal peptide" evidence="2">
    <location>
        <begin position="1"/>
        <end position="20"/>
    </location>
</feature>
<keyword evidence="2" id="KW-0732">Signal</keyword>
<protein>
    <submittedName>
        <fullName evidence="3">C69 family dipeptidase</fullName>
    </submittedName>
</protein>